<organism evidence="1 2">
    <name type="scientific">Gigaspora margarita</name>
    <dbReference type="NCBI Taxonomy" id="4874"/>
    <lineage>
        <taxon>Eukaryota</taxon>
        <taxon>Fungi</taxon>
        <taxon>Fungi incertae sedis</taxon>
        <taxon>Mucoromycota</taxon>
        <taxon>Glomeromycotina</taxon>
        <taxon>Glomeromycetes</taxon>
        <taxon>Diversisporales</taxon>
        <taxon>Gigasporaceae</taxon>
        <taxon>Gigaspora</taxon>
    </lineage>
</organism>
<dbReference type="Proteomes" id="UP000789901">
    <property type="component" value="Unassembled WGS sequence"/>
</dbReference>
<protein>
    <submittedName>
        <fullName evidence="1">14228_t:CDS:1</fullName>
    </submittedName>
</protein>
<evidence type="ECO:0000313" key="1">
    <source>
        <dbReference type="EMBL" id="CAG8817483.1"/>
    </source>
</evidence>
<evidence type="ECO:0000313" key="2">
    <source>
        <dbReference type="Proteomes" id="UP000789901"/>
    </source>
</evidence>
<gene>
    <name evidence="1" type="ORF">GMARGA_LOCUS26814</name>
</gene>
<feature type="non-terminal residue" evidence="1">
    <location>
        <position position="1"/>
    </location>
</feature>
<sequence length="46" mass="5519">FAVDEQLTQYELLGQEVLDVFTNYEHFPTFDEVEHLKYLDLSLKKL</sequence>
<comment type="caution">
    <text evidence="1">The sequence shown here is derived from an EMBL/GenBank/DDBJ whole genome shotgun (WGS) entry which is preliminary data.</text>
</comment>
<reference evidence="1 2" key="1">
    <citation type="submission" date="2021-06" db="EMBL/GenBank/DDBJ databases">
        <authorList>
            <person name="Kallberg Y."/>
            <person name="Tangrot J."/>
            <person name="Rosling A."/>
        </authorList>
    </citation>
    <scope>NUCLEOTIDE SEQUENCE [LARGE SCALE GENOMIC DNA]</scope>
    <source>
        <strain evidence="1 2">120-4 pot B 10/14</strain>
    </source>
</reference>
<accession>A0ABN7W5D2</accession>
<proteinExistence type="predicted"/>
<dbReference type="EMBL" id="CAJVQB010031836">
    <property type="protein sequence ID" value="CAG8817483.1"/>
    <property type="molecule type" value="Genomic_DNA"/>
</dbReference>
<name>A0ABN7W5D2_GIGMA</name>
<keyword evidence="2" id="KW-1185">Reference proteome</keyword>